<keyword evidence="4" id="KW-1185">Reference proteome</keyword>
<name>A0A914Z0M4_9BILA</name>
<dbReference type="PANTHER" id="PTHR24373:SF275">
    <property type="entry name" value="TIR DOMAIN-CONTAINING PROTEIN"/>
    <property type="match status" value="1"/>
</dbReference>
<keyword evidence="2" id="KW-0732">Signal</keyword>
<protein>
    <submittedName>
        <fullName evidence="5">Uncharacterized protein</fullName>
    </submittedName>
</protein>
<evidence type="ECO:0000313" key="4">
    <source>
        <dbReference type="Proteomes" id="UP000887577"/>
    </source>
</evidence>
<dbReference type="Pfam" id="PF00560">
    <property type="entry name" value="LRR_1"/>
    <property type="match status" value="1"/>
</dbReference>
<dbReference type="InterPro" id="IPR032675">
    <property type="entry name" value="LRR_dom_sf"/>
</dbReference>
<sequence>MKAFQSANFVTDNYYSIERVYISNQNFGILKKNETLPAFAENIKSIELSSNAISDIENGTFDKFNQLETLKISGNKLKNLSSGVLTEKLGKTLTTLRLNEYQLSVTSIDFKYMTNLNTLDLDNNNYIDKVIASSTWTFPKSLSNLTTLILNYCNITNISENAFENLR</sequence>
<dbReference type="Pfam" id="PF13855">
    <property type="entry name" value="LRR_8"/>
    <property type="match status" value="1"/>
</dbReference>
<dbReference type="PANTHER" id="PTHR24373">
    <property type="entry name" value="SLIT RELATED LEUCINE-RICH REPEAT NEURONAL PROTEIN"/>
    <property type="match status" value="1"/>
</dbReference>
<keyword evidence="1" id="KW-0433">Leucine-rich repeat</keyword>
<dbReference type="InterPro" id="IPR001611">
    <property type="entry name" value="Leu-rich_rpt"/>
</dbReference>
<proteinExistence type="predicted"/>
<evidence type="ECO:0000313" key="5">
    <source>
        <dbReference type="WBParaSite" id="PSU_v2.g3821.t1"/>
    </source>
</evidence>
<dbReference type="Gene3D" id="3.80.10.10">
    <property type="entry name" value="Ribonuclease Inhibitor"/>
    <property type="match status" value="1"/>
</dbReference>
<dbReference type="SMART" id="SM00369">
    <property type="entry name" value="LRR_TYP"/>
    <property type="match status" value="3"/>
</dbReference>
<dbReference type="InterPro" id="IPR050328">
    <property type="entry name" value="Dev_Immune_Receptor"/>
</dbReference>
<dbReference type="AlphaFoldDB" id="A0A914Z0M4"/>
<dbReference type="Proteomes" id="UP000887577">
    <property type="component" value="Unplaced"/>
</dbReference>
<dbReference type="WBParaSite" id="PSU_v2.g3821.t1">
    <property type="protein sequence ID" value="PSU_v2.g3821.t1"/>
    <property type="gene ID" value="PSU_v2.g3821"/>
</dbReference>
<keyword evidence="3" id="KW-0677">Repeat</keyword>
<evidence type="ECO:0000256" key="2">
    <source>
        <dbReference type="ARBA" id="ARBA00022729"/>
    </source>
</evidence>
<dbReference type="InterPro" id="IPR003591">
    <property type="entry name" value="Leu-rich_rpt_typical-subtyp"/>
</dbReference>
<evidence type="ECO:0000256" key="3">
    <source>
        <dbReference type="ARBA" id="ARBA00022737"/>
    </source>
</evidence>
<dbReference type="SUPFAM" id="SSF52058">
    <property type="entry name" value="L domain-like"/>
    <property type="match status" value="1"/>
</dbReference>
<evidence type="ECO:0000256" key="1">
    <source>
        <dbReference type="ARBA" id="ARBA00022614"/>
    </source>
</evidence>
<reference evidence="5" key="1">
    <citation type="submission" date="2022-11" db="UniProtKB">
        <authorList>
            <consortium name="WormBaseParasite"/>
        </authorList>
    </citation>
    <scope>IDENTIFICATION</scope>
</reference>
<organism evidence="4 5">
    <name type="scientific">Panagrolaimus superbus</name>
    <dbReference type="NCBI Taxonomy" id="310955"/>
    <lineage>
        <taxon>Eukaryota</taxon>
        <taxon>Metazoa</taxon>
        <taxon>Ecdysozoa</taxon>
        <taxon>Nematoda</taxon>
        <taxon>Chromadorea</taxon>
        <taxon>Rhabditida</taxon>
        <taxon>Tylenchina</taxon>
        <taxon>Panagrolaimomorpha</taxon>
        <taxon>Panagrolaimoidea</taxon>
        <taxon>Panagrolaimidae</taxon>
        <taxon>Panagrolaimus</taxon>
    </lineage>
</organism>
<accession>A0A914Z0M4</accession>